<evidence type="ECO:0000313" key="1">
    <source>
        <dbReference type="EMBL" id="JAE39304.1"/>
    </source>
</evidence>
<organism evidence="1">
    <name type="scientific">Arundo donax</name>
    <name type="common">Giant reed</name>
    <name type="synonym">Donax arundinaceus</name>
    <dbReference type="NCBI Taxonomy" id="35708"/>
    <lineage>
        <taxon>Eukaryota</taxon>
        <taxon>Viridiplantae</taxon>
        <taxon>Streptophyta</taxon>
        <taxon>Embryophyta</taxon>
        <taxon>Tracheophyta</taxon>
        <taxon>Spermatophyta</taxon>
        <taxon>Magnoliopsida</taxon>
        <taxon>Liliopsida</taxon>
        <taxon>Poales</taxon>
        <taxon>Poaceae</taxon>
        <taxon>PACMAD clade</taxon>
        <taxon>Arundinoideae</taxon>
        <taxon>Arundineae</taxon>
        <taxon>Arundo</taxon>
    </lineage>
</organism>
<dbReference type="AlphaFoldDB" id="A0A0A9HTY8"/>
<reference evidence="1" key="2">
    <citation type="journal article" date="2015" name="Data Brief">
        <title>Shoot transcriptome of the giant reed, Arundo donax.</title>
        <authorList>
            <person name="Barrero R.A."/>
            <person name="Guerrero F.D."/>
            <person name="Moolhuijzen P."/>
            <person name="Goolsby J.A."/>
            <person name="Tidwell J."/>
            <person name="Bellgard S.E."/>
            <person name="Bellgard M.I."/>
        </authorList>
    </citation>
    <scope>NUCLEOTIDE SEQUENCE</scope>
    <source>
        <tissue evidence="1">Shoot tissue taken approximately 20 cm above the soil surface</tissue>
    </source>
</reference>
<proteinExistence type="predicted"/>
<name>A0A0A9HTY8_ARUDO</name>
<accession>A0A0A9HTY8</accession>
<dbReference type="EMBL" id="GBRH01158592">
    <property type="protein sequence ID" value="JAE39304.1"/>
    <property type="molecule type" value="Transcribed_RNA"/>
</dbReference>
<protein>
    <submittedName>
        <fullName evidence="1">Uncharacterized protein</fullName>
    </submittedName>
</protein>
<sequence length="28" mass="3044">MMSFIQLGDAFPAELFQPMCATCFTSVG</sequence>
<reference evidence="1" key="1">
    <citation type="submission" date="2014-09" db="EMBL/GenBank/DDBJ databases">
        <authorList>
            <person name="Magalhaes I.L.F."/>
            <person name="Oliveira U."/>
            <person name="Santos F.R."/>
            <person name="Vidigal T.H.D.A."/>
            <person name="Brescovit A.D."/>
            <person name="Santos A.J."/>
        </authorList>
    </citation>
    <scope>NUCLEOTIDE SEQUENCE</scope>
    <source>
        <tissue evidence="1">Shoot tissue taken approximately 20 cm above the soil surface</tissue>
    </source>
</reference>